<gene>
    <name evidence="5" type="ORF">C2I19_05875</name>
</gene>
<dbReference type="PANTHER" id="PTHR44942">
    <property type="entry name" value="METHYLTRANSF_11 DOMAIN-CONTAINING PROTEIN"/>
    <property type="match status" value="1"/>
</dbReference>
<name>A0A2S5DIS7_9NEIS</name>
<dbReference type="InterPro" id="IPR013216">
    <property type="entry name" value="Methyltransf_11"/>
</dbReference>
<organism evidence="5 6">
    <name type="scientific">Chromobacterium alticapitis</name>
    <dbReference type="NCBI Taxonomy" id="2073169"/>
    <lineage>
        <taxon>Bacteria</taxon>
        <taxon>Pseudomonadati</taxon>
        <taxon>Pseudomonadota</taxon>
        <taxon>Betaproteobacteria</taxon>
        <taxon>Neisseriales</taxon>
        <taxon>Chromobacteriaceae</taxon>
        <taxon>Chromobacterium</taxon>
    </lineage>
</organism>
<evidence type="ECO:0000313" key="5">
    <source>
        <dbReference type="EMBL" id="POZ62911.1"/>
    </source>
</evidence>
<keyword evidence="6" id="KW-1185">Reference proteome</keyword>
<dbReference type="SUPFAM" id="SSF53335">
    <property type="entry name" value="S-adenosyl-L-methionine-dependent methyltransferases"/>
    <property type="match status" value="1"/>
</dbReference>
<dbReference type="Pfam" id="PF08241">
    <property type="entry name" value="Methyltransf_11"/>
    <property type="match status" value="1"/>
</dbReference>
<dbReference type="Gene3D" id="3.40.50.150">
    <property type="entry name" value="Vaccinia Virus protein VP39"/>
    <property type="match status" value="1"/>
</dbReference>
<sequence length="256" mass="28194">MDGIREEARQGFSKEAGAYDRGRPEYAPQLADWLSGALGLGADSAALDLGAGTGKFTALLAAVAGKIWAVEPVDEMRARLQAKLPVVRALAGTAELIPLPDASVDAVVCAQAFHWFSSEAALAEIRRVLKPGGRLGLVWNVRDESCDWVAAITELMRPYEGDTPRFHSGDWRRPFETSRHFSAPELTALSHCHVGPPERVIVDRFLSVSFIAALPDEEKRRFAEALRRLIATHPELRGRGEVAFSYRTEAYRCVRL</sequence>
<evidence type="ECO:0000256" key="1">
    <source>
        <dbReference type="ARBA" id="ARBA00008361"/>
    </source>
</evidence>
<dbReference type="EMBL" id="PQWB01000019">
    <property type="protein sequence ID" value="POZ62911.1"/>
    <property type="molecule type" value="Genomic_DNA"/>
</dbReference>
<evidence type="ECO:0000313" key="6">
    <source>
        <dbReference type="Proteomes" id="UP000237082"/>
    </source>
</evidence>
<dbReference type="RefSeq" id="WP_103901788.1">
    <property type="nucleotide sequence ID" value="NZ_PQWB01000019.1"/>
</dbReference>
<dbReference type="InterPro" id="IPR029063">
    <property type="entry name" value="SAM-dependent_MTases_sf"/>
</dbReference>
<evidence type="ECO:0000256" key="2">
    <source>
        <dbReference type="ARBA" id="ARBA00022603"/>
    </source>
</evidence>
<protein>
    <submittedName>
        <fullName evidence="5">SAM-dependent methyltransferase</fullName>
    </submittedName>
</protein>
<dbReference type="OrthoDB" id="9797252at2"/>
<dbReference type="Proteomes" id="UP000237082">
    <property type="component" value="Unassembled WGS sequence"/>
</dbReference>
<keyword evidence="2 5" id="KW-0489">Methyltransferase</keyword>
<evidence type="ECO:0000256" key="3">
    <source>
        <dbReference type="ARBA" id="ARBA00022679"/>
    </source>
</evidence>
<evidence type="ECO:0000259" key="4">
    <source>
        <dbReference type="Pfam" id="PF08241"/>
    </source>
</evidence>
<proteinExistence type="inferred from homology"/>
<dbReference type="CDD" id="cd02440">
    <property type="entry name" value="AdoMet_MTases"/>
    <property type="match status" value="1"/>
</dbReference>
<dbReference type="AlphaFoldDB" id="A0A2S5DIS7"/>
<keyword evidence="3 5" id="KW-0808">Transferase</keyword>
<dbReference type="GO" id="GO:0008757">
    <property type="term" value="F:S-adenosylmethionine-dependent methyltransferase activity"/>
    <property type="evidence" value="ECO:0007669"/>
    <property type="project" value="InterPro"/>
</dbReference>
<accession>A0A2S5DIS7</accession>
<dbReference type="PANTHER" id="PTHR44942:SF4">
    <property type="entry name" value="METHYLTRANSFERASE TYPE 11 DOMAIN-CONTAINING PROTEIN"/>
    <property type="match status" value="1"/>
</dbReference>
<dbReference type="InterPro" id="IPR051052">
    <property type="entry name" value="Diverse_substrate_MTase"/>
</dbReference>
<comment type="caution">
    <text evidence="5">The sequence shown here is derived from an EMBL/GenBank/DDBJ whole genome shotgun (WGS) entry which is preliminary data.</text>
</comment>
<dbReference type="GO" id="GO:0032259">
    <property type="term" value="P:methylation"/>
    <property type="evidence" value="ECO:0007669"/>
    <property type="project" value="UniProtKB-KW"/>
</dbReference>
<feature type="domain" description="Methyltransferase type 11" evidence="4">
    <location>
        <begin position="47"/>
        <end position="135"/>
    </location>
</feature>
<comment type="similarity">
    <text evidence="1">Belongs to the methyltransferase superfamily.</text>
</comment>
<reference evidence="6" key="1">
    <citation type="submission" date="2018-02" db="EMBL/GenBank/DDBJ databases">
        <authorList>
            <person name="O'Hara-Hanley K."/>
            <person name="Soby S."/>
        </authorList>
    </citation>
    <scope>NUCLEOTIDE SEQUENCE [LARGE SCALE GENOMIC DNA]</scope>
    <source>
        <strain evidence="6">MWU14-2602</strain>
    </source>
</reference>